<dbReference type="SMART" id="SM00228">
    <property type="entry name" value="PDZ"/>
    <property type="match status" value="1"/>
</dbReference>
<dbReference type="RefSeq" id="WP_346247757.1">
    <property type="nucleotide sequence ID" value="NZ_JBDIZK010000010.1"/>
</dbReference>
<protein>
    <submittedName>
        <fullName evidence="3">PDZ domain-containing protein</fullName>
    </submittedName>
</protein>
<dbReference type="InterPro" id="IPR036034">
    <property type="entry name" value="PDZ_sf"/>
</dbReference>
<keyword evidence="1" id="KW-0472">Membrane</keyword>
<dbReference type="InterPro" id="IPR001478">
    <property type="entry name" value="PDZ"/>
</dbReference>
<dbReference type="EMBL" id="JBDIZK010000010">
    <property type="protein sequence ID" value="MEN3748718.1"/>
    <property type="molecule type" value="Genomic_DNA"/>
</dbReference>
<dbReference type="PROSITE" id="PS50106">
    <property type="entry name" value="PDZ"/>
    <property type="match status" value="1"/>
</dbReference>
<proteinExistence type="predicted"/>
<keyword evidence="4" id="KW-1185">Reference proteome</keyword>
<comment type="caution">
    <text evidence="3">The sequence shown here is derived from an EMBL/GenBank/DDBJ whole genome shotgun (WGS) entry which is preliminary data.</text>
</comment>
<dbReference type="InterPro" id="IPR041489">
    <property type="entry name" value="PDZ_6"/>
</dbReference>
<dbReference type="Gene3D" id="2.30.42.10">
    <property type="match status" value="1"/>
</dbReference>
<evidence type="ECO:0000313" key="4">
    <source>
        <dbReference type="Proteomes" id="UP001427805"/>
    </source>
</evidence>
<sequence length="144" mass="14958">MTAEARFSGRAAGARGLPGFALIVALTVAVGIVLLLVWSGWVVPARSIDGQADALFPGFTAESSACPAGGLVVTSLRSDSEAAGDGIEVGDCIVAIDGRRIETLDQARRYLHNDAMPALSLDLVHDQHRRQLKLARNAGGAHGS</sequence>
<keyword evidence="1" id="KW-0812">Transmembrane</keyword>
<feature type="domain" description="PDZ" evidence="2">
    <location>
        <begin position="58"/>
        <end position="113"/>
    </location>
</feature>
<evidence type="ECO:0000313" key="3">
    <source>
        <dbReference type="EMBL" id="MEN3748718.1"/>
    </source>
</evidence>
<evidence type="ECO:0000259" key="2">
    <source>
        <dbReference type="PROSITE" id="PS50106"/>
    </source>
</evidence>
<evidence type="ECO:0000256" key="1">
    <source>
        <dbReference type="SAM" id="Phobius"/>
    </source>
</evidence>
<gene>
    <name evidence="3" type="ORF">TPR58_16200</name>
</gene>
<accession>A0ABV0BAW6</accession>
<dbReference type="Proteomes" id="UP001427805">
    <property type="component" value="Unassembled WGS sequence"/>
</dbReference>
<organism evidence="3 4">
    <name type="scientific">Sphingomonas rustica</name>
    <dbReference type="NCBI Taxonomy" id="3103142"/>
    <lineage>
        <taxon>Bacteria</taxon>
        <taxon>Pseudomonadati</taxon>
        <taxon>Pseudomonadota</taxon>
        <taxon>Alphaproteobacteria</taxon>
        <taxon>Sphingomonadales</taxon>
        <taxon>Sphingomonadaceae</taxon>
        <taxon>Sphingomonas</taxon>
    </lineage>
</organism>
<reference evidence="3 4" key="1">
    <citation type="submission" date="2024-05" db="EMBL/GenBank/DDBJ databases">
        <title>Sphingomonas sp. HF-S3 16S ribosomal RNA gene Genome sequencing and assembly.</title>
        <authorList>
            <person name="Lee H."/>
        </authorList>
    </citation>
    <scope>NUCLEOTIDE SEQUENCE [LARGE SCALE GENOMIC DNA]</scope>
    <source>
        <strain evidence="3 4">HF-S3</strain>
    </source>
</reference>
<feature type="transmembrane region" description="Helical" evidence="1">
    <location>
        <begin position="20"/>
        <end position="41"/>
    </location>
</feature>
<dbReference type="SUPFAM" id="SSF50156">
    <property type="entry name" value="PDZ domain-like"/>
    <property type="match status" value="1"/>
</dbReference>
<keyword evidence="1" id="KW-1133">Transmembrane helix</keyword>
<name>A0ABV0BAW6_9SPHN</name>
<dbReference type="Pfam" id="PF17820">
    <property type="entry name" value="PDZ_6"/>
    <property type="match status" value="1"/>
</dbReference>